<keyword evidence="16" id="KW-0175">Coiled coil</keyword>
<dbReference type="GO" id="GO:0002161">
    <property type="term" value="F:aminoacyl-tRNA deacylase activity"/>
    <property type="evidence" value="ECO:0007669"/>
    <property type="project" value="InterPro"/>
</dbReference>
<evidence type="ECO:0000256" key="13">
    <source>
        <dbReference type="ARBA" id="ARBA00043854"/>
    </source>
</evidence>
<dbReference type="InterPro" id="IPR033705">
    <property type="entry name" value="Anticodon_Ia_Val"/>
</dbReference>
<dbReference type="KEGG" id="pgut:117667970"/>
<evidence type="ECO:0000313" key="19">
    <source>
        <dbReference type="Proteomes" id="UP001652622"/>
    </source>
</evidence>
<dbReference type="CDD" id="cd07962">
    <property type="entry name" value="Anticodon_Ia_Val"/>
    <property type="match status" value="1"/>
</dbReference>
<evidence type="ECO:0000259" key="17">
    <source>
        <dbReference type="Pfam" id="PF00133"/>
    </source>
</evidence>
<keyword evidence="5 15" id="KW-0547">Nucleotide-binding</keyword>
<reference evidence="20" key="1">
    <citation type="submission" date="2025-08" db="UniProtKB">
        <authorList>
            <consortium name="RefSeq"/>
        </authorList>
    </citation>
    <scope>IDENTIFICATION</scope>
    <source>
        <tissue evidence="20">Blood</tissue>
    </source>
</reference>
<protein>
    <recommendedName>
        <fullName evidence="12">Valine--tRNA ligase, mitochondrial</fullName>
        <ecNumber evidence="3">6.1.1.9</ecNumber>
    </recommendedName>
    <alternativeName>
        <fullName evidence="11">Valyl-tRNA synthetase</fullName>
    </alternativeName>
</protein>
<dbReference type="GO" id="GO:0005524">
    <property type="term" value="F:ATP binding"/>
    <property type="evidence" value="ECO:0007669"/>
    <property type="project" value="UniProtKB-KW"/>
</dbReference>
<evidence type="ECO:0000256" key="16">
    <source>
        <dbReference type="SAM" id="Coils"/>
    </source>
</evidence>
<dbReference type="FunFam" id="3.90.740.10:FF:000005">
    <property type="entry name" value="Valine--tRNA ligase, mitochondrial"/>
    <property type="match status" value="1"/>
</dbReference>
<dbReference type="GO" id="GO:0005739">
    <property type="term" value="C:mitochondrion"/>
    <property type="evidence" value="ECO:0007669"/>
    <property type="project" value="UniProtKB-SubCell"/>
</dbReference>
<dbReference type="InterPro" id="IPR014729">
    <property type="entry name" value="Rossmann-like_a/b/a_fold"/>
</dbReference>
<dbReference type="NCBIfam" id="TIGR00422">
    <property type="entry name" value="valS"/>
    <property type="match status" value="1"/>
</dbReference>
<dbReference type="InterPro" id="IPR009008">
    <property type="entry name" value="Val/Leu/Ile-tRNA-synth_edit"/>
</dbReference>
<evidence type="ECO:0000256" key="11">
    <source>
        <dbReference type="ARBA" id="ARBA00029936"/>
    </source>
</evidence>
<evidence type="ECO:0000256" key="6">
    <source>
        <dbReference type="ARBA" id="ARBA00022840"/>
    </source>
</evidence>
<dbReference type="PANTHER" id="PTHR11946:SF71">
    <property type="entry name" value="VALINE--TRNA LIGASE, MITOCHONDRIAL"/>
    <property type="match status" value="1"/>
</dbReference>
<dbReference type="SUPFAM" id="SSF52374">
    <property type="entry name" value="Nucleotidylyl transferase"/>
    <property type="match status" value="1"/>
</dbReference>
<dbReference type="RefSeq" id="XP_034277497.1">
    <property type="nucleotide sequence ID" value="XM_034421606.2"/>
</dbReference>
<keyword evidence="8" id="KW-0809">Transit peptide</keyword>
<keyword evidence="9" id="KW-0496">Mitochondrion</keyword>
<keyword evidence="19" id="KW-1185">Reference proteome</keyword>
<sequence length="1080" mass="123095">MPSAHLNSASHRNMSVLCRLLLWAEKRCWDGFGGWRRSYSQGSKPDLNKQVGKMDHLKNKEQRQKRLWKKMEAIEAQMAAGPKEPSNQDKTLSSKNITEYDIPTIAGQKKDTSAPLPASYSPRYVEAAWYPWWVKEGFFKPECQQHLPHRKPETFSISLPPPNVTGSLHLGHALTVAIEDALVRWRRMQGYRVLWLPGSDHAGIATQAVVEKKIWKERGVLRQDLSRDEFLQEVWKWIEEKGNEIFKQLKEMGASLDWDRACFTMDSRFSQAVTEAFVQLHEQGLIYRDRRLVNWSCALQSAISDIEVENRQIKGRTKLSVPGLEDKVLFGVLETFAYKVEGEESMELPVSTTRPETMFGDVAVAIHPDDSRYLHLHGKSVRHPFTGRLLPIITDPAVEVQMGTGAVKVTPAHNHIDYKLAQRHNLPLISVIAENGTMTAECGEWVQGLHRFLAREKVLAALKEKGLYRGAKDHCLVLPVCSRSGDVIEILLKNQWFVRSEAIAQSALEAVESGSLKLIPQFYEKNWRTWLLNINDWCISRQLWWGHQIPAYRVMLPGSPDPEEQKESDGLWVVGRTEAEARTKAASLLGKSEQQLELVRDADVLDTWFSSSLFPFAALGWPHKTEDLQQFFPNNLLETGSDLLFFWVARMVMLGKQLTGELPFSQVFLHSLIHDAHGRKMSKSLGNVIDPLDVIHGASLQVLQQKLKDSNLSPRELVIGSEGLLQNFPQGIAESGSDALRFALCRYDAHGTSINLDMADMEKASHFCNKVWNALKFTFAALRENFAPLDPEQVLPSFPMDQWILSRLYHTAEYCTQHLENYKLHSVTNAIYLFWVQDFCSTYLESVKPILRSGDPVHLLPTQQTLYSCVDLALRLLSPFMPFLTEELWQRLPKTDLETSPSICVARYPSPEHLKHWCNPEEEANFLLVQQIIQVIRSMRATYLLTKARPTIYLACSETAPRAAYEKYQEPLQTLSLAGSVTLLPNSEEIELPLNCLAVKVNGHTSVYMDVQDLVDPHKELLKLTSRQQKLKQQLANLTEKLQKQNSLKAKMNHEQKISLLRSQLQHIEQVLATFQKMAE</sequence>
<keyword evidence="6 15" id="KW-0067">ATP-binding</keyword>
<dbReference type="SUPFAM" id="SSF47323">
    <property type="entry name" value="Anticodon-binding domain of a subclass of class I aminoacyl-tRNA synthetases"/>
    <property type="match status" value="1"/>
</dbReference>
<evidence type="ECO:0000256" key="2">
    <source>
        <dbReference type="ARBA" id="ARBA00005594"/>
    </source>
</evidence>
<dbReference type="GO" id="GO:0006438">
    <property type="term" value="P:valyl-tRNA aminoacylation"/>
    <property type="evidence" value="ECO:0007669"/>
    <property type="project" value="InterPro"/>
</dbReference>
<dbReference type="InterPro" id="IPR002303">
    <property type="entry name" value="Valyl-tRNA_ligase"/>
</dbReference>
<dbReference type="Gene3D" id="3.40.50.620">
    <property type="entry name" value="HUPs"/>
    <property type="match status" value="2"/>
</dbReference>
<keyword evidence="7 15" id="KW-0648">Protein biosynthesis</keyword>
<evidence type="ECO:0000313" key="20">
    <source>
        <dbReference type="RefSeq" id="XP_034277497.1"/>
    </source>
</evidence>
<dbReference type="InterPro" id="IPR002300">
    <property type="entry name" value="aa-tRNA-synth_Ia"/>
</dbReference>
<evidence type="ECO:0000256" key="12">
    <source>
        <dbReference type="ARBA" id="ARBA00040837"/>
    </source>
</evidence>
<proteinExistence type="inferred from homology"/>
<dbReference type="PRINTS" id="PR00986">
    <property type="entry name" value="TRNASYNTHVAL"/>
</dbReference>
<evidence type="ECO:0000256" key="10">
    <source>
        <dbReference type="ARBA" id="ARBA00023146"/>
    </source>
</evidence>
<evidence type="ECO:0000256" key="9">
    <source>
        <dbReference type="ARBA" id="ARBA00023128"/>
    </source>
</evidence>
<gene>
    <name evidence="20" type="primary">VARS2</name>
</gene>
<dbReference type="Pfam" id="PF00133">
    <property type="entry name" value="tRNA-synt_1"/>
    <property type="match status" value="1"/>
</dbReference>
<evidence type="ECO:0000256" key="8">
    <source>
        <dbReference type="ARBA" id="ARBA00022946"/>
    </source>
</evidence>
<dbReference type="OrthoDB" id="629407at2759"/>
<keyword evidence="4 15" id="KW-0436">Ligase</keyword>
<dbReference type="Proteomes" id="UP001652622">
    <property type="component" value="Unplaced"/>
</dbReference>
<dbReference type="CDD" id="cd00817">
    <property type="entry name" value="ValRS_core"/>
    <property type="match status" value="1"/>
</dbReference>
<dbReference type="InterPro" id="IPR013155">
    <property type="entry name" value="M/V/L/I-tRNA-synth_anticd-bd"/>
</dbReference>
<feature type="domain" description="Methionyl/Valyl/Leucyl/Isoleucyl-tRNA synthetase anticodon-binding" evidence="18">
    <location>
        <begin position="801"/>
        <end position="950"/>
    </location>
</feature>
<feature type="domain" description="Aminoacyl-tRNA synthetase class Ia" evidence="17">
    <location>
        <begin position="129"/>
        <end position="756"/>
    </location>
</feature>
<accession>A0A6P9C207</accession>
<organism evidence="19 20">
    <name type="scientific">Pantherophis guttatus</name>
    <name type="common">Corn snake</name>
    <name type="synonym">Elaphe guttata</name>
    <dbReference type="NCBI Taxonomy" id="94885"/>
    <lineage>
        <taxon>Eukaryota</taxon>
        <taxon>Metazoa</taxon>
        <taxon>Chordata</taxon>
        <taxon>Craniata</taxon>
        <taxon>Vertebrata</taxon>
        <taxon>Euteleostomi</taxon>
        <taxon>Lepidosauria</taxon>
        <taxon>Squamata</taxon>
        <taxon>Bifurcata</taxon>
        <taxon>Unidentata</taxon>
        <taxon>Episquamata</taxon>
        <taxon>Toxicofera</taxon>
        <taxon>Serpentes</taxon>
        <taxon>Colubroidea</taxon>
        <taxon>Colubridae</taxon>
        <taxon>Colubrinae</taxon>
        <taxon>Pantherophis</taxon>
    </lineage>
</organism>
<dbReference type="Gene3D" id="1.10.730.10">
    <property type="entry name" value="Isoleucyl-tRNA Synthetase, Domain 1"/>
    <property type="match status" value="1"/>
</dbReference>
<comment type="catalytic activity">
    <reaction evidence="14">
        <text>tRNA(Val) + L-valine + ATP = L-valyl-tRNA(Val) + AMP + diphosphate</text>
        <dbReference type="Rhea" id="RHEA:10704"/>
        <dbReference type="Rhea" id="RHEA-COMP:9672"/>
        <dbReference type="Rhea" id="RHEA-COMP:9708"/>
        <dbReference type="ChEBI" id="CHEBI:30616"/>
        <dbReference type="ChEBI" id="CHEBI:33019"/>
        <dbReference type="ChEBI" id="CHEBI:57762"/>
        <dbReference type="ChEBI" id="CHEBI:78442"/>
        <dbReference type="ChEBI" id="CHEBI:78537"/>
        <dbReference type="ChEBI" id="CHEBI:456215"/>
        <dbReference type="EC" id="6.1.1.9"/>
    </reaction>
</comment>
<keyword evidence="10 15" id="KW-0030">Aminoacyl-tRNA synthetase</keyword>
<dbReference type="AlphaFoldDB" id="A0A6P9C207"/>
<dbReference type="GO" id="GO:0005829">
    <property type="term" value="C:cytosol"/>
    <property type="evidence" value="ECO:0007669"/>
    <property type="project" value="TreeGrafter"/>
</dbReference>
<feature type="coiled-coil region" evidence="16">
    <location>
        <begin position="1021"/>
        <end position="1071"/>
    </location>
</feature>
<name>A0A6P9C207_PANGU</name>
<dbReference type="PROSITE" id="PS00178">
    <property type="entry name" value="AA_TRNA_LIGASE_I"/>
    <property type="match status" value="1"/>
</dbReference>
<dbReference type="HAMAP" id="MF_02004">
    <property type="entry name" value="Val_tRNA_synth_type1"/>
    <property type="match status" value="1"/>
</dbReference>
<evidence type="ECO:0000256" key="7">
    <source>
        <dbReference type="ARBA" id="ARBA00022917"/>
    </source>
</evidence>
<comment type="subcellular location">
    <subcellularLocation>
        <location evidence="1">Mitochondrion</location>
    </subcellularLocation>
</comment>
<dbReference type="FunFam" id="3.40.50.620:FF:000120">
    <property type="entry name" value="Valine--tRNA ligase, mitochondrial"/>
    <property type="match status" value="1"/>
</dbReference>
<dbReference type="InterPro" id="IPR009080">
    <property type="entry name" value="tRNAsynth_Ia_anticodon-bd"/>
</dbReference>
<evidence type="ECO:0000256" key="4">
    <source>
        <dbReference type="ARBA" id="ARBA00022598"/>
    </source>
</evidence>
<dbReference type="Gene3D" id="3.90.740.10">
    <property type="entry name" value="Valyl/Leucyl/Isoleucyl-tRNA synthetase, editing domain"/>
    <property type="match status" value="2"/>
</dbReference>
<dbReference type="GO" id="GO:0004832">
    <property type="term" value="F:valine-tRNA ligase activity"/>
    <property type="evidence" value="ECO:0007669"/>
    <property type="project" value="UniProtKB-EC"/>
</dbReference>
<dbReference type="Pfam" id="PF08264">
    <property type="entry name" value="Anticodon_1"/>
    <property type="match status" value="1"/>
</dbReference>
<evidence type="ECO:0000256" key="3">
    <source>
        <dbReference type="ARBA" id="ARBA00013169"/>
    </source>
</evidence>
<dbReference type="NCBIfam" id="NF004349">
    <property type="entry name" value="PRK05729.1"/>
    <property type="match status" value="1"/>
</dbReference>
<evidence type="ECO:0000256" key="15">
    <source>
        <dbReference type="RuleBase" id="RU363035"/>
    </source>
</evidence>
<evidence type="ECO:0000259" key="18">
    <source>
        <dbReference type="Pfam" id="PF08264"/>
    </source>
</evidence>
<evidence type="ECO:0000256" key="14">
    <source>
        <dbReference type="ARBA" id="ARBA00047552"/>
    </source>
</evidence>
<comment type="function">
    <text evidence="13">Catalyzes the attachment of valine to tRNA(Val) in a two-step reaction: valine is first activated by ATP to form Val-AMP and then transferred to the acceptor end of tRNA(Val).</text>
</comment>
<dbReference type="InterPro" id="IPR001412">
    <property type="entry name" value="aa-tRNA-synth_I_CS"/>
</dbReference>
<dbReference type="EC" id="6.1.1.9" evidence="3"/>
<dbReference type="GeneID" id="117667970"/>
<comment type="similarity">
    <text evidence="2 15">Belongs to the class-I aminoacyl-tRNA synthetase family.</text>
</comment>
<dbReference type="SUPFAM" id="SSF50677">
    <property type="entry name" value="ValRS/IleRS/LeuRS editing domain"/>
    <property type="match status" value="1"/>
</dbReference>
<evidence type="ECO:0000256" key="5">
    <source>
        <dbReference type="ARBA" id="ARBA00022741"/>
    </source>
</evidence>
<dbReference type="PANTHER" id="PTHR11946">
    <property type="entry name" value="VALYL-TRNA SYNTHETASES"/>
    <property type="match status" value="1"/>
</dbReference>
<dbReference type="FunFam" id="3.40.50.620:FF:000020">
    <property type="entry name" value="Valine--tRNA ligase, mitochondrial"/>
    <property type="match status" value="1"/>
</dbReference>
<dbReference type="CTD" id="57176"/>
<dbReference type="InParanoid" id="A0A6P9C207"/>
<evidence type="ECO:0000256" key="1">
    <source>
        <dbReference type="ARBA" id="ARBA00004173"/>
    </source>
</evidence>
<dbReference type="OMA" id="RQWYIRN"/>
<dbReference type="FunFam" id="1.10.730.10:FF:000009">
    <property type="entry name" value="Valine--tRNA ligase, mitochondrial"/>
    <property type="match status" value="1"/>
</dbReference>